<accession>A0ABW4JXA6</accession>
<protein>
    <recommendedName>
        <fullName evidence="6">tRNA (cytidine(34)-2'-O)-methyltransferase</fullName>
        <ecNumber evidence="6">2.1.1.207</ecNumber>
    </recommendedName>
    <alternativeName>
        <fullName evidence="6">tRNA (cytidine/uridine-2'-O-)-methyltransferase TrmL</fullName>
    </alternativeName>
</protein>
<keyword evidence="1 6" id="KW-0963">Cytoplasm</keyword>
<dbReference type="EC" id="2.1.1.207" evidence="6"/>
<proteinExistence type="inferred from homology"/>
<comment type="subunit">
    <text evidence="6">Homodimer.</text>
</comment>
<evidence type="ECO:0000256" key="5">
    <source>
        <dbReference type="ARBA" id="ARBA00022694"/>
    </source>
</evidence>
<dbReference type="Gene3D" id="3.40.1280.10">
    <property type="match status" value="1"/>
</dbReference>
<dbReference type="PANTHER" id="PTHR42971">
    <property type="entry name" value="TRNA (CYTIDINE(34)-2'-O)-METHYLTRANSFERASE"/>
    <property type="match status" value="1"/>
</dbReference>
<evidence type="ECO:0000256" key="1">
    <source>
        <dbReference type="ARBA" id="ARBA00022490"/>
    </source>
</evidence>
<comment type="catalytic activity">
    <reaction evidence="6">
        <text>5-carboxymethylaminomethyluridine(34) in tRNA(Leu) + S-adenosyl-L-methionine = 5-carboxymethylaminomethyl-2'-O-methyluridine(34) in tRNA(Leu) + S-adenosyl-L-homocysteine + H(+)</text>
        <dbReference type="Rhea" id="RHEA:43088"/>
        <dbReference type="Rhea" id="RHEA-COMP:10333"/>
        <dbReference type="Rhea" id="RHEA-COMP:10334"/>
        <dbReference type="ChEBI" id="CHEBI:15378"/>
        <dbReference type="ChEBI" id="CHEBI:57856"/>
        <dbReference type="ChEBI" id="CHEBI:59789"/>
        <dbReference type="ChEBI" id="CHEBI:74508"/>
        <dbReference type="ChEBI" id="CHEBI:74511"/>
        <dbReference type="EC" id="2.1.1.207"/>
    </reaction>
</comment>
<keyword evidence="2 6" id="KW-0489">Methyltransferase</keyword>
<feature type="binding site" evidence="6">
    <location>
        <position position="102"/>
    </location>
    <ligand>
        <name>S-adenosyl-L-methionine</name>
        <dbReference type="ChEBI" id="CHEBI:59789"/>
    </ligand>
</feature>
<evidence type="ECO:0000259" key="7">
    <source>
        <dbReference type="Pfam" id="PF00588"/>
    </source>
</evidence>
<comment type="similarity">
    <text evidence="6">Belongs to the class IV-like SAM-binding methyltransferase superfamily. RNA methyltransferase TrmH family. TrmL subfamily.</text>
</comment>
<evidence type="ECO:0000256" key="3">
    <source>
        <dbReference type="ARBA" id="ARBA00022679"/>
    </source>
</evidence>
<dbReference type="InterPro" id="IPR029026">
    <property type="entry name" value="tRNA_m1G_MTases_N"/>
</dbReference>
<dbReference type="InterPro" id="IPR016914">
    <property type="entry name" value="TrmL"/>
</dbReference>
<comment type="function">
    <text evidence="6">Methylates the ribose at the nucleotide 34 wobble position in the two leucyl isoacceptors tRNA(Leu)(CmAA) and tRNA(Leu)(cmnm5UmAA). Catalyzes the methyl transfer from S-adenosyl-L-methionine to the 2'-OH of the wobble nucleotide.</text>
</comment>
<dbReference type="Proteomes" id="UP001597327">
    <property type="component" value="Unassembled WGS sequence"/>
</dbReference>
<dbReference type="InterPro" id="IPR001537">
    <property type="entry name" value="SpoU_MeTrfase"/>
</dbReference>
<comment type="caution">
    <text evidence="8">The sequence shown here is derived from an EMBL/GenBank/DDBJ whole genome shotgun (WGS) entry which is preliminary data.</text>
</comment>
<evidence type="ECO:0000256" key="6">
    <source>
        <dbReference type="HAMAP-Rule" id="MF_01885"/>
    </source>
</evidence>
<dbReference type="CDD" id="cd18094">
    <property type="entry name" value="SpoU-like_TrmL"/>
    <property type="match status" value="1"/>
</dbReference>
<reference evidence="9" key="1">
    <citation type="journal article" date="2019" name="Int. J. Syst. Evol. Microbiol.">
        <title>The Global Catalogue of Microorganisms (GCM) 10K type strain sequencing project: providing services to taxonomists for standard genome sequencing and annotation.</title>
        <authorList>
            <consortium name="The Broad Institute Genomics Platform"/>
            <consortium name="The Broad Institute Genome Sequencing Center for Infectious Disease"/>
            <person name="Wu L."/>
            <person name="Ma J."/>
        </authorList>
    </citation>
    <scope>NUCLEOTIDE SEQUENCE [LARGE SCALE GENOMIC DNA]</scope>
    <source>
        <strain evidence="9">JCM 3369</strain>
    </source>
</reference>
<comment type="catalytic activity">
    <reaction evidence="6">
        <text>cytidine(34) in tRNA + S-adenosyl-L-methionine = 2'-O-methylcytidine(34) in tRNA + S-adenosyl-L-homocysteine + H(+)</text>
        <dbReference type="Rhea" id="RHEA:43084"/>
        <dbReference type="Rhea" id="RHEA-COMP:10331"/>
        <dbReference type="Rhea" id="RHEA-COMP:10332"/>
        <dbReference type="ChEBI" id="CHEBI:15378"/>
        <dbReference type="ChEBI" id="CHEBI:57856"/>
        <dbReference type="ChEBI" id="CHEBI:59789"/>
        <dbReference type="ChEBI" id="CHEBI:74495"/>
        <dbReference type="ChEBI" id="CHEBI:82748"/>
        <dbReference type="EC" id="2.1.1.207"/>
    </reaction>
</comment>
<evidence type="ECO:0000256" key="4">
    <source>
        <dbReference type="ARBA" id="ARBA00022691"/>
    </source>
</evidence>
<keyword evidence="9" id="KW-1185">Reference proteome</keyword>
<feature type="binding site" evidence="6">
    <location>
        <position position="130"/>
    </location>
    <ligand>
        <name>S-adenosyl-L-methionine</name>
        <dbReference type="ChEBI" id="CHEBI:59789"/>
    </ligand>
</feature>
<evidence type="ECO:0000313" key="9">
    <source>
        <dbReference type="Proteomes" id="UP001597327"/>
    </source>
</evidence>
<dbReference type="PANTHER" id="PTHR42971:SF1">
    <property type="entry name" value="TRNA (CYTIDINE(34)-2'-O)-METHYLTRANSFERASE"/>
    <property type="match status" value="1"/>
</dbReference>
<dbReference type="RefSeq" id="WP_149892794.1">
    <property type="nucleotide sequence ID" value="NZ_JBHUFA010000004.1"/>
</dbReference>
<keyword evidence="4 6" id="KW-0949">S-adenosyl-L-methionine</keyword>
<feature type="binding site" evidence="6">
    <location>
        <position position="80"/>
    </location>
    <ligand>
        <name>S-adenosyl-L-methionine</name>
        <dbReference type="ChEBI" id="CHEBI:59789"/>
    </ligand>
</feature>
<keyword evidence="3 6" id="KW-0808">Transferase</keyword>
<dbReference type="HAMAP" id="MF_01885">
    <property type="entry name" value="tRNA_methyltr_TrmL"/>
    <property type="match status" value="1"/>
</dbReference>
<dbReference type="InterPro" id="IPR029028">
    <property type="entry name" value="Alpha/beta_knot_MTases"/>
</dbReference>
<keyword evidence="5 6" id="KW-0819">tRNA processing</keyword>
<dbReference type="SUPFAM" id="SSF75217">
    <property type="entry name" value="alpha/beta knot"/>
    <property type="match status" value="1"/>
</dbReference>
<dbReference type="EMBL" id="JBHUFA010000004">
    <property type="protein sequence ID" value="MFD1696314.1"/>
    <property type="molecule type" value="Genomic_DNA"/>
</dbReference>
<sequence length="153" mass="16833">MPHLVLYQPDIPQNTGTLLRLSACLGRTVHLIEPAGFPLSDKGLKRAGMDYLDQAALVRHMSHAHFEAWRLSEGRRLVLLTTRSDLPYTDFTFRTDDLLMLGRESSGVPEAVHDGADARITVPMRPETRSLNVAIAGAMVLGEALRQTSAFPG</sequence>
<dbReference type="PIRSF" id="PIRSF029256">
    <property type="entry name" value="SpoU_TrmH_prd"/>
    <property type="match status" value="1"/>
</dbReference>
<gene>
    <name evidence="6" type="primary">trmL</name>
    <name evidence="8" type="ORF">ACFSC7_12365</name>
</gene>
<name>A0ABW4JXA6_9HYPH</name>
<dbReference type="Pfam" id="PF00588">
    <property type="entry name" value="SpoU_methylase"/>
    <property type="match status" value="1"/>
</dbReference>
<evidence type="ECO:0000313" key="8">
    <source>
        <dbReference type="EMBL" id="MFD1696314.1"/>
    </source>
</evidence>
<evidence type="ECO:0000256" key="2">
    <source>
        <dbReference type="ARBA" id="ARBA00022603"/>
    </source>
</evidence>
<feature type="binding site" evidence="6">
    <location>
        <position position="122"/>
    </location>
    <ligand>
        <name>S-adenosyl-L-methionine</name>
        <dbReference type="ChEBI" id="CHEBI:59789"/>
    </ligand>
</feature>
<organism evidence="8 9">
    <name type="scientific">Roseibium aestuarii</name>
    <dbReference type="NCBI Taxonomy" id="2600299"/>
    <lineage>
        <taxon>Bacteria</taxon>
        <taxon>Pseudomonadati</taxon>
        <taxon>Pseudomonadota</taxon>
        <taxon>Alphaproteobacteria</taxon>
        <taxon>Hyphomicrobiales</taxon>
        <taxon>Stappiaceae</taxon>
        <taxon>Roseibium</taxon>
    </lineage>
</organism>
<feature type="domain" description="tRNA/rRNA methyltransferase SpoU type" evidence="7">
    <location>
        <begin position="3"/>
        <end position="141"/>
    </location>
</feature>
<comment type="subcellular location">
    <subcellularLocation>
        <location evidence="6">Cytoplasm</location>
    </subcellularLocation>
</comment>